<comment type="caution">
    <text evidence="1">The sequence shown here is derived from an EMBL/GenBank/DDBJ whole genome shotgun (WGS) entry which is preliminary data.</text>
</comment>
<dbReference type="Proteomes" id="UP000249915">
    <property type="component" value="Unassembled WGS sequence"/>
</dbReference>
<name>A0A2V4APR5_9PSEU</name>
<gene>
    <name evidence="1" type="ORF">BAY60_23060</name>
</gene>
<proteinExistence type="predicted"/>
<evidence type="ECO:0000313" key="1">
    <source>
        <dbReference type="EMBL" id="PXY22696.1"/>
    </source>
</evidence>
<dbReference type="AlphaFoldDB" id="A0A2V4APR5"/>
<sequence length="147" mass="15713">MELAYESAEAAQRGLHGYVAAVIESLGLHGAAYCLEPEPLGAYVALDERVPGFTRRDAALLWDVRQGWATAIETGCNEDLIVVSYLGAEPVPAPARVADYLAAVLRGETPGRTVPPAFSPSQLAEVPARLRRYAATEFPQHPASAIL</sequence>
<accession>A0A2V4APR5</accession>
<protein>
    <submittedName>
        <fullName evidence="1">Uncharacterized protein</fullName>
    </submittedName>
</protein>
<reference evidence="1 2" key="1">
    <citation type="submission" date="2016-07" db="EMBL/GenBank/DDBJ databases">
        <title>Draft genome sequence of Prauserella muralis DSM 45305, isolated from a mould-covered wall in an indoor environment.</title>
        <authorList>
            <person name="Ruckert C."/>
            <person name="Albersmeier A."/>
            <person name="Jiang C.-L."/>
            <person name="Jiang Y."/>
            <person name="Kalinowski J."/>
            <person name="Schneider O."/>
            <person name="Winkler A."/>
            <person name="Zotchev S.B."/>
        </authorList>
    </citation>
    <scope>NUCLEOTIDE SEQUENCE [LARGE SCALE GENOMIC DNA]</scope>
    <source>
        <strain evidence="1 2">DSM 45305</strain>
    </source>
</reference>
<organism evidence="1 2">
    <name type="scientific">Prauserella muralis</name>
    <dbReference type="NCBI Taxonomy" id="588067"/>
    <lineage>
        <taxon>Bacteria</taxon>
        <taxon>Bacillati</taxon>
        <taxon>Actinomycetota</taxon>
        <taxon>Actinomycetes</taxon>
        <taxon>Pseudonocardiales</taxon>
        <taxon>Pseudonocardiaceae</taxon>
        <taxon>Prauserella</taxon>
    </lineage>
</organism>
<keyword evidence="2" id="KW-1185">Reference proteome</keyword>
<dbReference type="EMBL" id="MASW01000005">
    <property type="protein sequence ID" value="PXY22696.1"/>
    <property type="molecule type" value="Genomic_DNA"/>
</dbReference>
<evidence type="ECO:0000313" key="2">
    <source>
        <dbReference type="Proteomes" id="UP000249915"/>
    </source>
</evidence>
<dbReference type="InterPro" id="IPR046259">
    <property type="entry name" value="DUF6292"/>
</dbReference>
<dbReference type="OrthoDB" id="4190452at2"/>
<dbReference type="Pfam" id="PF19809">
    <property type="entry name" value="DUF6292"/>
    <property type="match status" value="1"/>
</dbReference>
<dbReference type="RefSeq" id="WP_112283297.1">
    <property type="nucleotide sequence ID" value="NZ_MASW01000005.1"/>
</dbReference>